<comment type="similarity">
    <text evidence="1">Belongs to the CdaR family.</text>
</comment>
<dbReference type="RefSeq" id="WP_069587790.1">
    <property type="nucleotide sequence ID" value="NZ_CP017019.1"/>
</dbReference>
<dbReference type="Proteomes" id="UP000322283">
    <property type="component" value="Unassembled WGS sequence"/>
</dbReference>
<dbReference type="Proteomes" id="UP000094598">
    <property type="component" value="Chromosome"/>
</dbReference>
<dbReference type="OMA" id="CQISETA"/>
<evidence type="ECO:0000259" key="2">
    <source>
        <dbReference type="Pfam" id="PF07905"/>
    </source>
</evidence>
<dbReference type="InterPro" id="IPR041522">
    <property type="entry name" value="CdaR_GGDEF"/>
</dbReference>
<dbReference type="InterPro" id="IPR012914">
    <property type="entry name" value="PucR_dom"/>
</dbReference>
<keyword evidence="8" id="KW-1185">Reference proteome</keyword>
<evidence type="ECO:0000313" key="7">
    <source>
        <dbReference type="Proteomes" id="UP000094598"/>
    </source>
</evidence>
<dbReference type="Pfam" id="PF17853">
    <property type="entry name" value="GGDEF_2"/>
    <property type="match status" value="1"/>
</dbReference>
<evidence type="ECO:0000256" key="1">
    <source>
        <dbReference type="ARBA" id="ARBA00006754"/>
    </source>
</evidence>
<sequence>MGITVREALKLGGLRRAKVVAGEAGLERIIKYVDILEIPDPRGWFRANELIITTGYAIRNDPRAQANLLLELARTNGAGLAVKFGRFIGSVPEEMRRLADELKIPLLDVPDDIPYVEITNPLMAAIVNEQARQLEYSERVHRELTRVALEASNIQAVAAALATLVEREVVICDEELQPLAVSGAVSGKGSAGGSLQLPPEEIKRLHSAQKAVEITLWSRNVRRRYFVAPIDVREHRYGYILVDGQTPLSELNQIALEHAVTVTALQMVKEEAVVEARRSLQRDLLEDLIAGALRHRELAISRAEALGILLEEPKVIMAIDIDDFTGYLLHQPGAQEANAGVLKRRFHRAVNSCFMAFDRRVLTVQRSDSVVGILPANGREIRGAEDWRVLRGMLQELAASIQLKIARELDGVTVTIGISSIAADPMEISERYQEARTAIRLARRLNGKGTVAFWEDVELYHVLGQSGETLERFYRSVLGELDRPEVKNREELLETLRVYLECQGNVMASAAKLYIHRNTMRYRLQRIEELLGRDLDSPDERLALWLALKARGLIRSE</sequence>
<dbReference type="InterPro" id="IPR042070">
    <property type="entry name" value="PucR_C-HTH_sf"/>
</dbReference>
<accession>A0AAC9HFB1</accession>
<gene>
    <name evidence="5" type="primary">pucR_1</name>
    <name evidence="6" type="synonym">pucR_2</name>
    <name evidence="5" type="ORF">Maut_00220</name>
    <name evidence="6" type="ORF">MTAT_27070</name>
</gene>
<feature type="domain" description="PucR C-terminal helix-turn-helix" evidence="3">
    <location>
        <begin position="492"/>
        <end position="550"/>
    </location>
</feature>
<reference evidence="5 7" key="1">
    <citation type="submission" date="2016-08" db="EMBL/GenBank/DDBJ databases">
        <title>Moorella thermoacetica DSM 103132.</title>
        <authorList>
            <person name="Jendresen C.B."/>
            <person name="Redl S.M."/>
            <person name="Jensen T.O."/>
            <person name="Nielsen A.T."/>
        </authorList>
    </citation>
    <scope>NUCLEOTIDE SEQUENCE [LARGE SCALE GENOMIC DNA]</scope>
    <source>
        <strain evidence="5 7">DSM 103132</strain>
    </source>
</reference>
<dbReference type="PANTHER" id="PTHR33744">
    <property type="entry name" value="CARBOHYDRATE DIACID REGULATOR"/>
    <property type="match status" value="1"/>
</dbReference>
<evidence type="ECO:0000313" key="8">
    <source>
        <dbReference type="Proteomes" id="UP000322283"/>
    </source>
</evidence>
<dbReference type="AlphaFoldDB" id="A0AAC9HFB1"/>
<dbReference type="EMBL" id="VCDX01000014">
    <property type="protein sequence ID" value="TYL08649.1"/>
    <property type="molecule type" value="Genomic_DNA"/>
</dbReference>
<organism evidence="5 7">
    <name type="scientific">Neomoorella thermoacetica</name>
    <name type="common">Clostridium thermoaceticum</name>
    <dbReference type="NCBI Taxonomy" id="1525"/>
    <lineage>
        <taxon>Bacteria</taxon>
        <taxon>Bacillati</taxon>
        <taxon>Bacillota</taxon>
        <taxon>Clostridia</taxon>
        <taxon>Neomoorellales</taxon>
        <taxon>Neomoorellaceae</taxon>
        <taxon>Neomoorella</taxon>
    </lineage>
</organism>
<dbReference type="EMBL" id="CP017019">
    <property type="protein sequence ID" value="AOQ22703.1"/>
    <property type="molecule type" value="Genomic_DNA"/>
</dbReference>
<feature type="domain" description="CdaR GGDEF-like" evidence="4">
    <location>
        <begin position="296"/>
        <end position="441"/>
    </location>
</feature>
<dbReference type="InterPro" id="IPR051448">
    <property type="entry name" value="CdaR-like_regulators"/>
</dbReference>
<dbReference type="Pfam" id="PF13556">
    <property type="entry name" value="HTH_30"/>
    <property type="match status" value="1"/>
</dbReference>
<dbReference type="Gene3D" id="1.10.10.2840">
    <property type="entry name" value="PucR C-terminal helix-turn-helix domain"/>
    <property type="match status" value="1"/>
</dbReference>
<evidence type="ECO:0000259" key="3">
    <source>
        <dbReference type="Pfam" id="PF13556"/>
    </source>
</evidence>
<evidence type="ECO:0000259" key="4">
    <source>
        <dbReference type="Pfam" id="PF17853"/>
    </source>
</evidence>
<evidence type="ECO:0000313" key="6">
    <source>
        <dbReference type="EMBL" id="TYL08649.1"/>
    </source>
</evidence>
<feature type="domain" description="Purine catabolism PurC-like" evidence="2">
    <location>
        <begin position="8"/>
        <end position="126"/>
    </location>
</feature>
<proteinExistence type="inferred from homology"/>
<protein>
    <submittedName>
        <fullName evidence="5">Purine catabolism regulatory protein</fullName>
    </submittedName>
</protein>
<reference evidence="6 8" key="2">
    <citation type="submission" date="2019-05" db="EMBL/GenBank/DDBJ databases">
        <title>Genome sequence of Moorella thermoacetica ATCC 33924.</title>
        <authorList>
            <person name="Poehlein A."/>
            <person name="Bengelsdorf F.R."/>
            <person name="Duerre P."/>
            <person name="Daniel R."/>
        </authorList>
    </citation>
    <scope>NUCLEOTIDE SEQUENCE [LARGE SCALE GENOMIC DNA]</scope>
    <source>
        <strain evidence="6 8">ATCC 33924</strain>
    </source>
</reference>
<dbReference type="PANTHER" id="PTHR33744:SF1">
    <property type="entry name" value="DNA-BINDING TRANSCRIPTIONAL ACTIVATOR ADER"/>
    <property type="match status" value="1"/>
</dbReference>
<dbReference type="InterPro" id="IPR025736">
    <property type="entry name" value="PucR_C-HTH_dom"/>
</dbReference>
<evidence type="ECO:0000313" key="5">
    <source>
        <dbReference type="EMBL" id="AOQ22703.1"/>
    </source>
</evidence>
<dbReference type="Pfam" id="PF07905">
    <property type="entry name" value="PucR"/>
    <property type="match status" value="1"/>
</dbReference>
<name>A0AAC9HFB1_NEOTH</name>